<feature type="transmembrane region" description="Helical" evidence="5">
    <location>
        <begin position="1403"/>
        <end position="1421"/>
    </location>
</feature>
<dbReference type="GO" id="GO:0005524">
    <property type="term" value="F:ATP binding"/>
    <property type="evidence" value="ECO:0007669"/>
    <property type="project" value="UniProtKB-KW"/>
</dbReference>
<feature type="compositionally biased region" description="Acidic residues" evidence="4">
    <location>
        <begin position="621"/>
        <end position="630"/>
    </location>
</feature>
<dbReference type="PANTHER" id="PTHR13219:SF6">
    <property type="entry name" value="TRANSMEMBRANE PROTEIN 94"/>
    <property type="match status" value="1"/>
</dbReference>
<keyword evidence="2" id="KW-0067">ATP-binding</keyword>
<dbReference type="KEGG" id="pmrn:116949640"/>
<dbReference type="PANTHER" id="PTHR13219">
    <property type="entry name" value="TRANSMEMBRANE PROTEIN 94"/>
    <property type="match status" value="1"/>
</dbReference>
<dbReference type="InterPro" id="IPR039720">
    <property type="entry name" value="TMEM94"/>
</dbReference>
<evidence type="ECO:0000256" key="2">
    <source>
        <dbReference type="ARBA" id="ARBA00022840"/>
    </source>
</evidence>
<keyword evidence="3" id="KW-1278">Translocase</keyword>
<evidence type="ECO:0000256" key="5">
    <source>
        <dbReference type="SAM" id="Phobius"/>
    </source>
</evidence>
<evidence type="ECO:0000256" key="3">
    <source>
        <dbReference type="ARBA" id="ARBA00022967"/>
    </source>
</evidence>
<organism evidence="6 10">
    <name type="scientific">Petromyzon marinus</name>
    <name type="common">Sea lamprey</name>
    <dbReference type="NCBI Taxonomy" id="7757"/>
    <lineage>
        <taxon>Eukaryota</taxon>
        <taxon>Metazoa</taxon>
        <taxon>Chordata</taxon>
        <taxon>Craniata</taxon>
        <taxon>Vertebrata</taxon>
        <taxon>Cyclostomata</taxon>
        <taxon>Hyperoartia</taxon>
        <taxon>Petromyzontiformes</taxon>
        <taxon>Petromyzontidae</taxon>
        <taxon>Petromyzon</taxon>
    </lineage>
</organism>
<reference evidence="7 8" key="1">
    <citation type="submission" date="2025-04" db="UniProtKB">
        <authorList>
            <consortium name="RefSeq"/>
        </authorList>
    </citation>
    <scope>IDENTIFICATION</scope>
    <source>
        <tissue evidence="7 8">Sperm</tissue>
    </source>
</reference>
<gene>
    <name evidence="7 8 9 10" type="primary">TMEM94</name>
</gene>
<evidence type="ECO:0000313" key="10">
    <source>
        <dbReference type="RefSeq" id="XP_032823071.1"/>
    </source>
</evidence>
<dbReference type="SUPFAM" id="SSF81660">
    <property type="entry name" value="Metal cation-transporting ATPase, ATP-binding domain N"/>
    <property type="match status" value="1"/>
</dbReference>
<dbReference type="Gene3D" id="1.20.1110.10">
    <property type="entry name" value="Calcium-transporting ATPase, transmembrane domain"/>
    <property type="match status" value="1"/>
</dbReference>
<sequence>MAASPKSKQGSEGTERLGLTTVEALGILKQQLEKVLADHQRQQEDRPRSLAWQRSFLHHGNRWSCFHLLGALLMLLAGMLLLCCHGGQPKGSEGAELVNGLALLALLGVNLYVMGRQARLKDTEIPRRLRSLLDGIGDTLRECGDGRTTPWEKLAYPDLLMPHSKAIALQWAYRDGALINLPLSLLVEGDVISLRPGQDAPVHLRGIKDEEHLLLAPGDLFLRPSPLASPVPCDRGRPHAPQKPRQFRVTRTPVLESVRKCLEGGTGRPVSVLDNECFAARTLLHRFVVPATLLLLLVTNALRFILKAPGIGSPVYTFIQLQVNGVLPLLPLIFPGLWVLVNAYGEAKVLAQFSKAPPTPLLAKFSEDTISSYTEVVSSKEMCLCEWSHFIRVLRGRSPALCQTGSLLHNLGSVTVLCCVDKQGVLSWANPSPEKVVFFSSQPGPEPGYDDDDEDEEEKDDEDDDEEMGDEERGDEVDEVEEVDEVADARRRKAGRTAVSSSSSSVRLLEAEWAEQLRETQSLLPPSADIERGLDQPPRPLEGGRKSCAAPSATTTATSSANAATFTVGSSPRCCPPATPGAKPAGASVVSFCQCVEGGAGEPEKERRRDGLEVEAIAELAEEEEEEEEAVTATGAERQGDGGDDVDGETDDFVCDYRLEVLSLSQDQQNPASVQFDDARWPLHATSLKPLGLNVLLTACNAPLAPRTLRLCDHLAQAARAGRAASSCLPTRPPWGLCELPRIIGFTPGAKDVFSVESYLALFQLPSGEHLPSGRDRARRLSAVVKRRLPIGHLVSLLVKDLNSGDLQLLSHGTADVVLDACTDFWDGFDIYPLSASDRKKVLDFYQRTCLSGYCVAFAYKPMHGPLAPELDRRCVELPPGHDPFGAIAASANAATAVAALSAPAGPAENLGGTRHADTPGHTPVKTSGARKNSWSSDEGIGEGAERGEGVQALSGQIFMGLVSAQYQARLDIVRLVDGLDSACIRFVYFSMEDELRSKVFAEKMGLESGWNCHISLQSSGYDLGTDAPPHSPSQASSLHDHAQQEREVQMLLEEETHSDVVSYPPTDSDAPSILEYSNRAKLPRGIENVRPHLENIDNVPLLVPLFTDCTPDTMCEMVAVMQEHGEVVCCLGSSANVRNGRVFLQSNVSIAVDPLYPSRCTWERFGFAPSGMPADTEAQGGGPLRLSGQLNGLPCSVAFHHEENLSIIKLIKQARHTINGMRKCFLFLLQCQLSLVLLQVVSCLVQLPPPLSTTDVLWMSCVSHPLISVSLLGKQPDNSVMTIATGKNLMVLPRRTVHYYVLCFLGKFLPSVCIYLCCFALTLNGFCRAGSESMGNHNATHCDAYPFSQFDGTLWFGDYSNALLLAQKITAGFLLLNSLCVLVTHVHRTQPLWRHSPFTNTWWTAMVPLLLALQAVQAAVDVQLWRNGESLVAVWLADVPIVTWLMGFLWLVPLVVINELIKLHEIRMRVRYQKRQKLQFETKLGMNSPF</sequence>
<dbReference type="RefSeq" id="XP_032823067.1">
    <property type="nucleotide sequence ID" value="XM_032967176.1"/>
</dbReference>
<proteinExistence type="predicted"/>
<dbReference type="Proteomes" id="UP001318040">
    <property type="component" value="Chromosome 37"/>
</dbReference>
<feature type="compositionally biased region" description="Low complexity" evidence="4">
    <location>
        <begin position="547"/>
        <end position="567"/>
    </location>
</feature>
<keyword evidence="1" id="KW-0547">Nucleotide-binding</keyword>
<feature type="region of interest" description="Disordered" evidence="4">
    <location>
        <begin position="1025"/>
        <end position="1044"/>
    </location>
</feature>
<keyword evidence="5 7" id="KW-0812">Transmembrane</keyword>
<feature type="transmembrane region" description="Helical" evidence="5">
    <location>
        <begin position="1298"/>
        <end position="1324"/>
    </location>
</feature>
<dbReference type="CTD" id="9772"/>
<feature type="region of interest" description="Disordered" evidence="4">
    <location>
        <begin position="909"/>
        <end position="944"/>
    </location>
</feature>
<evidence type="ECO:0000313" key="9">
    <source>
        <dbReference type="RefSeq" id="XP_032823070.1"/>
    </source>
</evidence>
<protein>
    <submittedName>
        <fullName evidence="7 8">Transmembrane protein 94 isoform X1</fullName>
    </submittedName>
</protein>
<dbReference type="GeneID" id="116949640"/>
<feature type="region of interest" description="Disordered" evidence="4">
    <location>
        <begin position="621"/>
        <end position="646"/>
    </location>
</feature>
<feature type="region of interest" description="Disordered" evidence="4">
    <location>
        <begin position="521"/>
        <end position="582"/>
    </location>
</feature>
<evidence type="ECO:0000256" key="1">
    <source>
        <dbReference type="ARBA" id="ARBA00022741"/>
    </source>
</evidence>
<name>A0AAJ7X6H6_PETMA</name>
<dbReference type="RefSeq" id="XP_032823071.1">
    <property type="nucleotide sequence ID" value="XM_032967180.1"/>
</dbReference>
<evidence type="ECO:0000313" key="7">
    <source>
        <dbReference type="RefSeq" id="XP_032823067.1"/>
    </source>
</evidence>
<feature type="compositionally biased region" description="Acidic residues" evidence="4">
    <location>
        <begin position="448"/>
        <end position="486"/>
    </location>
</feature>
<keyword evidence="5" id="KW-0472">Membrane</keyword>
<dbReference type="SUPFAM" id="SSF81665">
    <property type="entry name" value="Calcium ATPase, transmembrane domain M"/>
    <property type="match status" value="1"/>
</dbReference>
<feature type="transmembrane region" description="Helical" evidence="5">
    <location>
        <begin position="1433"/>
        <end position="1462"/>
    </location>
</feature>
<dbReference type="RefSeq" id="XP_032823069.1">
    <property type="nucleotide sequence ID" value="XM_032967178.1"/>
</dbReference>
<feature type="transmembrane region" description="Helical" evidence="5">
    <location>
        <begin position="63"/>
        <end position="82"/>
    </location>
</feature>
<keyword evidence="6" id="KW-1185">Reference proteome</keyword>
<dbReference type="RefSeq" id="XP_032823070.1">
    <property type="nucleotide sequence ID" value="XM_032967179.1"/>
</dbReference>
<accession>A0AAJ7X6H6</accession>
<evidence type="ECO:0000256" key="4">
    <source>
        <dbReference type="SAM" id="MobiDB-lite"/>
    </source>
</evidence>
<feature type="transmembrane region" description="Helical" evidence="5">
    <location>
        <begin position="287"/>
        <end position="306"/>
    </location>
</feature>
<evidence type="ECO:0000313" key="8">
    <source>
        <dbReference type="RefSeq" id="XP_032823069.1"/>
    </source>
</evidence>
<evidence type="ECO:0000313" key="6">
    <source>
        <dbReference type="Proteomes" id="UP001318040"/>
    </source>
</evidence>
<dbReference type="InterPro" id="IPR023299">
    <property type="entry name" value="ATPase_P-typ_cyto_dom_N"/>
</dbReference>
<keyword evidence="5" id="KW-1133">Transmembrane helix</keyword>
<feature type="transmembrane region" description="Helical" evidence="5">
    <location>
        <begin position="94"/>
        <end position="113"/>
    </location>
</feature>
<dbReference type="InterPro" id="IPR023298">
    <property type="entry name" value="ATPase_P-typ_TM_dom_sf"/>
</dbReference>
<feature type="region of interest" description="Disordered" evidence="4">
    <location>
        <begin position="436"/>
        <end position="507"/>
    </location>
</feature>